<organism evidence="8 9">
    <name type="scientific">Allochromatium palmeri</name>
    <dbReference type="NCBI Taxonomy" id="231048"/>
    <lineage>
        <taxon>Bacteria</taxon>
        <taxon>Pseudomonadati</taxon>
        <taxon>Pseudomonadota</taxon>
        <taxon>Gammaproteobacteria</taxon>
        <taxon>Chromatiales</taxon>
        <taxon>Chromatiaceae</taxon>
        <taxon>Allochromatium</taxon>
    </lineage>
</organism>
<dbReference type="InterPro" id="IPR012135">
    <property type="entry name" value="Dihydroorotate_DH_1_2"/>
</dbReference>
<dbReference type="GO" id="GO:0044205">
    <property type="term" value="P:'de novo' UMP biosynthetic process"/>
    <property type="evidence" value="ECO:0007669"/>
    <property type="project" value="UniProtKB-UniPathway"/>
</dbReference>
<dbReference type="Gene3D" id="3.20.20.70">
    <property type="entry name" value="Aldolase class I"/>
    <property type="match status" value="1"/>
</dbReference>
<name>A0A6N8E8U7_9GAMM</name>
<sequence length="338" mass="36814">MNLKTEYLGLPLKNPLVPSASPLSKSLSSARELEDNGAAAIIMYSLFEEAITAEAESMTRFLHHQETGFAESTDGFLPDHQDFENGLERYLEQIRRLKESLDIPVIASLNGVTAGGWVKHALELQQAGADALELNVYYIAGDISQSGAQVEQRYLDLLTELRGQIQIPINMKLSPSFSSIGHFVGRLAASGANGVSLFNRFYQPDINIDGLRLQARLHPSTSAEALLGMRWIALLYGRIQGLSLGATGGIHTAEDAIKLLLAGTDVVHLCSVLLQKGPAYTGLILRGIEDWMEDQGFESVEDFRGRVSALSVPNPAELERANYINVLDSYSVAPGVMT</sequence>
<dbReference type="UniPathway" id="UPA00070"/>
<comment type="cofactor">
    <cofactor evidence="1">
        <name>FMN</name>
        <dbReference type="ChEBI" id="CHEBI:58210"/>
    </cofactor>
</comment>
<evidence type="ECO:0000259" key="7">
    <source>
        <dbReference type="Pfam" id="PF01180"/>
    </source>
</evidence>
<dbReference type="PIRSF" id="PIRSF000164">
    <property type="entry name" value="DHO_oxidase"/>
    <property type="match status" value="1"/>
</dbReference>
<keyword evidence="5" id="KW-0665">Pyrimidine biosynthesis</keyword>
<dbReference type="Proteomes" id="UP000434044">
    <property type="component" value="Unassembled WGS sequence"/>
</dbReference>
<feature type="domain" description="Dihydroorotate dehydrogenase catalytic" evidence="7">
    <location>
        <begin position="3"/>
        <end position="292"/>
    </location>
</feature>
<evidence type="ECO:0000313" key="8">
    <source>
        <dbReference type="EMBL" id="MTW19748.1"/>
    </source>
</evidence>
<proteinExistence type="predicted"/>
<keyword evidence="6" id="KW-0560">Oxidoreductase</keyword>
<dbReference type="GO" id="GO:0006207">
    <property type="term" value="P:'de novo' pyrimidine nucleobase biosynthetic process"/>
    <property type="evidence" value="ECO:0007669"/>
    <property type="project" value="TreeGrafter"/>
</dbReference>
<dbReference type="NCBIfam" id="NF005741">
    <property type="entry name" value="PRK07565.1"/>
    <property type="match status" value="1"/>
</dbReference>
<dbReference type="GO" id="GO:0005737">
    <property type="term" value="C:cytoplasm"/>
    <property type="evidence" value="ECO:0007669"/>
    <property type="project" value="InterPro"/>
</dbReference>
<keyword evidence="9" id="KW-1185">Reference proteome</keyword>
<dbReference type="RefSeq" id="WP_155448335.1">
    <property type="nucleotide sequence ID" value="NZ_WNKT01000002.1"/>
</dbReference>
<reference evidence="8 9" key="1">
    <citation type="submission" date="2019-11" db="EMBL/GenBank/DDBJ databases">
        <title>Whole-genome sequence of the anaerobic purple sulfur bacterium Allochromatium palmeri DSM 15591.</title>
        <authorList>
            <person name="Kyndt J.A."/>
            <person name="Meyer T.E."/>
        </authorList>
    </citation>
    <scope>NUCLEOTIDE SEQUENCE [LARGE SCALE GENOMIC DNA]</scope>
    <source>
        <strain evidence="8 9">DSM 15591</strain>
    </source>
</reference>
<dbReference type="InterPro" id="IPR005720">
    <property type="entry name" value="Dihydroorotate_DH_cat"/>
</dbReference>
<protein>
    <submittedName>
        <fullName evidence="8">Dihydroorotate dehydrogenase-like protein</fullName>
    </submittedName>
</protein>
<dbReference type="OrthoDB" id="9794954at2"/>
<evidence type="ECO:0000256" key="6">
    <source>
        <dbReference type="ARBA" id="ARBA00023002"/>
    </source>
</evidence>
<dbReference type="AlphaFoldDB" id="A0A6N8E8U7"/>
<keyword evidence="4" id="KW-0288">FMN</keyword>
<dbReference type="Pfam" id="PF01180">
    <property type="entry name" value="DHO_dh"/>
    <property type="match status" value="1"/>
</dbReference>
<gene>
    <name evidence="8" type="ORF">GJ668_01420</name>
</gene>
<evidence type="ECO:0000256" key="2">
    <source>
        <dbReference type="ARBA" id="ARBA00004725"/>
    </source>
</evidence>
<dbReference type="GO" id="GO:0004152">
    <property type="term" value="F:dihydroorotate dehydrogenase activity"/>
    <property type="evidence" value="ECO:0007669"/>
    <property type="project" value="InterPro"/>
</dbReference>
<evidence type="ECO:0000256" key="4">
    <source>
        <dbReference type="ARBA" id="ARBA00022643"/>
    </source>
</evidence>
<comment type="pathway">
    <text evidence="2">Pyrimidine metabolism; UMP biosynthesis via de novo pathway.</text>
</comment>
<dbReference type="EMBL" id="WNKT01000002">
    <property type="protein sequence ID" value="MTW19748.1"/>
    <property type="molecule type" value="Genomic_DNA"/>
</dbReference>
<evidence type="ECO:0000256" key="3">
    <source>
        <dbReference type="ARBA" id="ARBA00022630"/>
    </source>
</evidence>
<dbReference type="SUPFAM" id="SSF51395">
    <property type="entry name" value="FMN-linked oxidoreductases"/>
    <property type="match status" value="1"/>
</dbReference>
<comment type="caution">
    <text evidence="8">The sequence shown here is derived from an EMBL/GenBank/DDBJ whole genome shotgun (WGS) entry which is preliminary data.</text>
</comment>
<dbReference type="CDD" id="cd04739">
    <property type="entry name" value="DHOD_like"/>
    <property type="match status" value="1"/>
</dbReference>
<evidence type="ECO:0000313" key="9">
    <source>
        <dbReference type="Proteomes" id="UP000434044"/>
    </source>
</evidence>
<evidence type="ECO:0000256" key="5">
    <source>
        <dbReference type="ARBA" id="ARBA00022975"/>
    </source>
</evidence>
<dbReference type="PANTHER" id="PTHR48109">
    <property type="entry name" value="DIHYDROOROTATE DEHYDROGENASE (QUINONE), MITOCHONDRIAL-RELATED"/>
    <property type="match status" value="1"/>
</dbReference>
<keyword evidence="3" id="KW-0285">Flavoprotein</keyword>
<dbReference type="PANTHER" id="PTHR48109:SF3">
    <property type="entry name" value="SLL0744 PROTEIN"/>
    <property type="match status" value="1"/>
</dbReference>
<dbReference type="InterPro" id="IPR013785">
    <property type="entry name" value="Aldolase_TIM"/>
</dbReference>
<evidence type="ECO:0000256" key="1">
    <source>
        <dbReference type="ARBA" id="ARBA00001917"/>
    </source>
</evidence>
<accession>A0A6N8E8U7</accession>
<dbReference type="InterPro" id="IPR050074">
    <property type="entry name" value="DHO_dehydrogenase"/>
</dbReference>